<dbReference type="PANTHER" id="PTHR11601:SF34">
    <property type="entry name" value="CYSTEINE DESULFURASE"/>
    <property type="match status" value="1"/>
</dbReference>
<keyword evidence="6" id="KW-0408">Iron</keyword>
<reference evidence="13" key="2">
    <citation type="journal article" date="2019" name="Int. J. Syst. Evol. Microbiol.">
        <title>The Global Catalogue of Microorganisms (GCM) 10K type strain sequencing project: providing services to taxonomists for standard genome sequencing and annotation.</title>
        <authorList>
            <consortium name="The Broad Institute Genomics Platform"/>
            <consortium name="The Broad Institute Genome Sequencing Center for Infectious Disease"/>
            <person name="Wu L."/>
            <person name="Ma J."/>
        </authorList>
    </citation>
    <scope>NUCLEOTIDE SEQUENCE [LARGE SCALE GENOMIC DNA]</scope>
    <source>
        <strain evidence="13">CGMCC 1.15287</strain>
    </source>
</reference>
<evidence type="ECO:0000259" key="9">
    <source>
        <dbReference type="Pfam" id="PF00266"/>
    </source>
</evidence>
<dbReference type="GO" id="GO:0046872">
    <property type="term" value="F:metal ion binding"/>
    <property type="evidence" value="ECO:0007669"/>
    <property type="project" value="UniProtKB-KW"/>
</dbReference>
<evidence type="ECO:0000256" key="6">
    <source>
        <dbReference type="ARBA" id="ARBA00023004"/>
    </source>
</evidence>
<reference evidence="10" key="4">
    <citation type="submission" date="2024-05" db="EMBL/GenBank/DDBJ databases">
        <authorList>
            <person name="Sun Q."/>
            <person name="Zhou Y."/>
        </authorList>
    </citation>
    <scope>NUCLEOTIDE SEQUENCE</scope>
    <source>
        <strain evidence="10">CGMCC 1.15287</strain>
    </source>
</reference>
<dbReference type="EC" id="2.8.1.7" evidence="11"/>
<comment type="caution">
    <text evidence="11">The sequence shown here is derived from an EMBL/GenBank/DDBJ whole genome shotgun (WGS) entry which is preliminary data.</text>
</comment>
<accession>A0A7W6KAX4</accession>
<keyword evidence="3 11" id="KW-0808">Transferase</keyword>
<dbReference type="Pfam" id="PF00266">
    <property type="entry name" value="Aminotran_5"/>
    <property type="match status" value="1"/>
</dbReference>
<comment type="similarity">
    <text evidence="2">Belongs to the class-V pyridoxal-phosphate-dependent aminotransferase family. NifS/IscS subfamily.</text>
</comment>
<dbReference type="Gene3D" id="3.40.640.10">
    <property type="entry name" value="Type I PLP-dependent aspartate aminotransferase-like (Major domain)"/>
    <property type="match status" value="1"/>
</dbReference>
<evidence type="ECO:0000313" key="11">
    <source>
        <dbReference type="EMBL" id="MBB4107536.1"/>
    </source>
</evidence>
<comment type="cofactor">
    <cofactor evidence="1">
        <name>pyridoxal 5'-phosphate</name>
        <dbReference type="ChEBI" id="CHEBI:597326"/>
    </cofactor>
</comment>
<evidence type="ECO:0000256" key="1">
    <source>
        <dbReference type="ARBA" id="ARBA00001933"/>
    </source>
</evidence>
<dbReference type="Proteomes" id="UP000532273">
    <property type="component" value="Unassembled WGS sequence"/>
</dbReference>
<dbReference type="Proteomes" id="UP000642938">
    <property type="component" value="Unassembled WGS sequence"/>
</dbReference>
<dbReference type="RefSeq" id="WP_183761690.1">
    <property type="nucleotide sequence ID" value="NZ_BMHZ01000001.1"/>
</dbReference>
<dbReference type="PIRSF" id="PIRSF005572">
    <property type="entry name" value="NifS"/>
    <property type="match status" value="1"/>
</dbReference>
<dbReference type="InterPro" id="IPR015424">
    <property type="entry name" value="PyrdxlP-dep_Trfase"/>
</dbReference>
<dbReference type="InterPro" id="IPR015422">
    <property type="entry name" value="PyrdxlP-dep_Trfase_small"/>
</dbReference>
<evidence type="ECO:0000256" key="3">
    <source>
        <dbReference type="ARBA" id="ARBA00022679"/>
    </source>
</evidence>
<name>A0A7W6KAX4_9SPHI</name>
<dbReference type="GO" id="GO:0031071">
    <property type="term" value="F:cysteine desulfurase activity"/>
    <property type="evidence" value="ECO:0007669"/>
    <property type="project" value="UniProtKB-EC"/>
</dbReference>
<evidence type="ECO:0000256" key="5">
    <source>
        <dbReference type="ARBA" id="ARBA00022898"/>
    </source>
</evidence>
<dbReference type="SUPFAM" id="SSF53383">
    <property type="entry name" value="PLP-dependent transferases"/>
    <property type="match status" value="1"/>
</dbReference>
<keyword evidence="5" id="KW-0663">Pyridoxal phosphate</keyword>
<reference evidence="11 12" key="3">
    <citation type="submission" date="2020-08" db="EMBL/GenBank/DDBJ databases">
        <title>Genomic Encyclopedia of Type Strains, Phase IV (KMG-IV): sequencing the most valuable type-strain genomes for metagenomic binning, comparative biology and taxonomic classification.</title>
        <authorList>
            <person name="Goeker M."/>
        </authorList>
    </citation>
    <scope>NUCLEOTIDE SEQUENCE [LARGE SCALE GENOMIC DNA]</scope>
    <source>
        <strain evidence="11 12">DSM 100774</strain>
    </source>
</reference>
<dbReference type="InterPro" id="IPR015421">
    <property type="entry name" value="PyrdxlP-dep_Trfase_major"/>
</dbReference>
<gene>
    <name evidence="10" type="primary">nifS</name>
    <name evidence="10" type="ORF">GCM10007422_11100</name>
    <name evidence="11" type="ORF">GGQ60_001517</name>
</gene>
<dbReference type="InterPro" id="IPR016454">
    <property type="entry name" value="Cysteine_dSase"/>
</dbReference>
<keyword evidence="4" id="KW-0479">Metal-binding</keyword>
<evidence type="ECO:0000313" key="13">
    <source>
        <dbReference type="Proteomes" id="UP000642938"/>
    </source>
</evidence>
<evidence type="ECO:0000313" key="10">
    <source>
        <dbReference type="EMBL" id="GGG98703.1"/>
    </source>
</evidence>
<organism evidence="11 12">
    <name type="scientific">Pedobacter zeae</name>
    <dbReference type="NCBI Taxonomy" id="1737356"/>
    <lineage>
        <taxon>Bacteria</taxon>
        <taxon>Pseudomonadati</taxon>
        <taxon>Bacteroidota</taxon>
        <taxon>Sphingobacteriia</taxon>
        <taxon>Sphingobacteriales</taxon>
        <taxon>Sphingobacteriaceae</taxon>
        <taxon>Pedobacter</taxon>
    </lineage>
</organism>
<dbReference type="AlphaFoldDB" id="A0A7W6KAX4"/>
<dbReference type="InterPro" id="IPR000192">
    <property type="entry name" value="Aminotrans_V_dom"/>
</dbReference>
<comment type="catalytic activity">
    <reaction evidence="8">
        <text>(sulfur carrier)-H + L-cysteine = (sulfur carrier)-SH + L-alanine</text>
        <dbReference type="Rhea" id="RHEA:43892"/>
        <dbReference type="Rhea" id="RHEA-COMP:14737"/>
        <dbReference type="Rhea" id="RHEA-COMP:14739"/>
        <dbReference type="ChEBI" id="CHEBI:29917"/>
        <dbReference type="ChEBI" id="CHEBI:35235"/>
        <dbReference type="ChEBI" id="CHEBI:57972"/>
        <dbReference type="ChEBI" id="CHEBI:64428"/>
        <dbReference type="EC" id="2.8.1.7"/>
    </reaction>
</comment>
<evidence type="ECO:0000313" key="12">
    <source>
        <dbReference type="Proteomes" id="UP000532273"/>
    </source>
</evidence>
<evidence type="ECO:0000256" key="4">
    <source>
        <dbReference type="ARBA" id="ARBA00022723"/>
    </source>
</evidence>
<feature type="domain" description="Aminotransferase class V" evidence="9">
    <location>
        <begin position="3"/>
        <end position="363"/>
    </location>
</feature>
<evidence type="ECO:0000256" key="8">
    <source>
        <dbReference type="ARBA" id="ARBA00050776"/>
    </source>
</evidence>
<evidence type="ECO:0000256" key="2">
    <source>
        <dbReference type="ARBA" id="ARBA00006490"/>
    </source>
</evidence>
<reference evidence="10" key="1">
    <citation type="journal article" date="2014" name="Int. J. Syst. Evol. Microbiol.">
        <title>Complete genome of a new Firmicutes species belonging to the dominant human colonic microbiota ('Ruminococcus bicirculans') reveals two chromosomes and a selective capacity to utilize plant glucans.</title>
        <authorList>
            <consortium name="NISC Comparative Sequencing Program"/>
            <person name="Wegmann U."/>
            <person name="Louis P."/>
            <person name="Goesmann A."/>
            <person name="Henrissat B."/>
            <person name="Duncan S.H."/>
            <person name="Flint H.J."/>
        </authorList>
    </citation>
    <scope>NUCLEOTIDE SEQUENCE</scope>
    <source>
        <strain evidence="10">CGMCC 1.15287</strain>
    </source>
</reference>
<proteinExistence type="inferred from homology"/>
<keyword evidence="13" id="KW-1185">Reference proteome</keyword>
<evidence type="ECO:0000256" key="7">
    <source>
        <dbReference type="ARBA" id="ARBA00023014"/>
    </source>
</evidence>
<dbReference type="Gene3D" id="3.90.1150.10">
    <property type="entry name" value="Aspartate Aminotransferase, domain 1"/>
    <property type="match status" value="1"/>
</dbReference>
<dbReference type="EMBL" id="BMHZ01000001">
    <property type="protein sequence ID" value="GGG98703.1"/>
    <property type="molecule type" value="Genomic_DNA"/>
</dbReference>
<dbReference type="GO" id="GO:0051536">
    <property type="term" value="F:iron-sulfur cluster binding"/>
    <property type="evidence" value="ECO:0007669"/>
    <property type="project" value="UniProtKB-KW"/>
</dbReference>
<protein>
    <submittedName>
        <fullName evidence="10 11">Cysteine desulfurase</fullName>
        <ecNumber evidence="11">2.8.1.7</ecNumber>
    </submittedName>
</protein>
<dbReference type="EMBL" id="JACIEF010000002">
    <property type="protein sequence ID" value="MBB4107536.1"/>
    <property type="molecule type" value="Genomic_DNA"/>
</dbReference>
<keyword evidence="7" id="KW-0411">Iron-sulfur</keyword>
<dbReference type="PANTHER" id="PTHR11601">
    <property type="entry name" value="CYSTEINE DESULFURYLASE FAMILY MEMBER"/>
    <property type="match status" value="1"/>
</dbReference>
<sequence>MNIYLDNAATTPLANEVFTAMKPFIFESFANPSSAHALGRYAREAVERSRKVIADALHTGPGNIFFTSGGTEGDNTAILSAIYHHNIRLVITSRLEHYAVLNPLKSLAERGLIRLVYLENDSKGKLSLTELDTLLENGEPALISLMHGNNEIGNLNPILEIADLAEHHGAIFHSDTVQTIGHIDINTRQLAPDFLVGSAHKFHGPKGVGFLYAKEPANLHAFIKGGAQESGKRAGTENVAGIVGMAAALQHACNNQKLYETHIQSLKKRLLNGLTNLAGVSFNGYSDHPDRSLPTVLSVSIPTLPDGTNLLQTLDRAGIFVSGGSACSSNHSSHVIEALRNGKNEETIRFSFSRYNTGAEIDEVVAQLNNLYRNRREQPKLRYA</sequence>